<proteinExistence type="predicted"/>
<dbReference type="RefSeq" id="WP_039845267.1">
    <property type="nucleotide sequence ID" value="NZ_CP006877.1"/>
</dbReference>
<evidence type="ECO:0000313" key="2">
    <source>
        <dbReference type="Proteomes" id="UP000031368"/>
    </source>
</evidence>
<dbReference type="EMBL" id="CP006877">
    <property type="protein sequence ID" value="AJD41727.1"/>
    <property type="molecule type" value="Genomic_DNA"/>
</dbReference>
<dbReference type="SUPFAM" id="SSF55811">
    <property type="entry name" value="Nudix"/>
    <property type="match status" value="1"/>
</dbReference>
<organism evidence="1 2">
    <name type="scientific">Rhizobium gallicum bv. gallicum R602sp</name>
    <dbReference type="NCBI Taxonomy" id="1041138"/>
    <lineage>
        <taxon>Bacteria</taxon>
        <taxon>Pseudomonadati</taxon>
        <taxon>Pseudomonadota</taxon>
        <taxon>Alphaproteobacteria</taxon>
        <taxon>Hyphomicrobiales</taxon>
        <taxon>Rhizobiaceae</taxon>
        <taxon>Rhizobium/Agrobacterium group</taxon>
        <taxon>Rhizobium</taxon>
    </lineage>
</organism>
<sequence>MSLAFSDDLTGWPPEKTVFPVTSIDLRVLAGEHPYHLQNAALASENWKREISAKPELFDGRMVFQHQLALNDGGIAGRGHIIPFSTFLWWRKQAERRGGIHLFAFGIMVSSDGAIIAVRMGAHTANAGQVYCAAGSLDLDDIAGGRCDVDSNMRREVLEETGMELRNATPDTTYYASHFRRTVTVFRLFRFGLAADEMIERIAAHMLVAEDKEIAGAVAIRSADHSAYPYNVAMLPIIDWYFANTNEG</sequence>
<accession>A0A0B4X5D9</accession>
<protein>
    <submittedName>
        <fullName evidence="1">NUDIX hydrolase domain-containing protein</fullName>
    </submittedName>
</protein>
<dbReference type="Proteomes" id="UP000031368">
    <property type="component" value="Chromosome"/>
</dbReference>
<reference evidence="1 2" key="1">
    <citation type="submission" date="2013-11" db="EMBL/GenBank/DDBJ databases">
        <title>Complete genome sequence of Rhizobium gallicum bv. gallicum R602.</title>
        <authorList>
            <person name="Bustos P."/>
            <person name="Santamaria R.I."/>
            <person name="Lozano L."/>
            <person name="Acosta J.L."/>
            <person name="Ormeno-Orrillo E."/>
            <person name="Rogel M.A."/>
            <person name="Romero D."/>
            <person name="Cevallos M.A."/>
            <person name="Martinez-Romero E."/>
            <person name="Gonzalez V."/>
        </authorList>
    </citation>
    <scope>NUCLEOTIDE SEQUENCE [LARGE SCALE GENOMIC DNA]</scope>
    <source>
        <strain evidence="1 2">R602</strain>
    </source>
</reference>
<gene>
    <name evidence="1" type="ORF">RGR602_CH02402</name>
</gene>
<name>A0A0B4X5D9_9HYPH</name>
<evidence type="ECO:0000313" key="1">
    <source>
        <dbReference type="EMBL" id="AJD41727.1"/>
    </source>
</evidence>
<dbReference type="Gene3D" id="3.90.79.10">
    <property type="entry name" value="Nucleoside Triphosphate Pyrophosphohydrolase"/>
    <property type="match status" value="1"/>
</dbReference>
<keyword evidence="2" id="KW-1185">Reference proteome</keyword>
<dbReference type="KEGG" id="rga:RGR602_CH02402"/>
<dbReference type="AlphaFoldDB" id="A0A0B4X5D9"/>
<dbReference type="HOGENOM" id="CLU_097891_0_0_5"/>
<keyword evidence="1" id="KW-0378">Hydrolase</keyword>
<dbReference type="GO" id="GO:0016787">
    <property type="term" value="F:hydrolase activity"/>
    <property type="evidence" value="ECO:0007669"/>
    <property type="project" value="UniProtKB-KW"/>
</dbReference>
<dbReference type="InterPro" id="IPR015797">
    <property type="entry name" value="NUDIX_hydrolase-like_dom_sf"/>
</dbReference>